<sequence>MREFKYQLINDPRLFEVSRDINGDDELYSIFDVRLNDSHYEYLYRNNANGEYSTTPKSLFSSLEIDQFKAAIEKELNTEA</sequence>
<dbReference type="EMBL" id="FUYR01000001">
    <property type="protein sequence ID" value="SKB36455.1"/>
    <property type="molecule type" value="Genomic_DNA"/>
</dbReference>
<proteinExistence type="predicted"/>
<keyword evidence="2" id="KW-1185">Reference proteome</keyword>
<evidence type="ECO:0000313" key="1">
    <source>
        <dbReference type="EMBL" id="SKB36455.1"/>
    </source>
</evidence>
<dbReference type="RefSeq" id="WP_079701429.1">
    <property type="nucleotide sequence ID" value="NZ_FUYR01000001.1"/>
</dbReference>
<evidence type="ECO:0000313" key="2">
    <source>
        <dbReference type="Proteomes" id="UP000189981"/>
    </source>
</evidence>
<dbReference type="Proteomes" id="UP000189981">
    <property type="component" value="Unassembled WGS sequence"/>
</dbReference>
<gene>
    <name evidence="1" type="ORF">SAMN05661099_0891</name>
</gene>
<dbReference type="AlphaFoldDB" id="A0A1T5ANL0"/>
<name>A0A1T5ANL0_9SPHI</name>
<reference evidence="2" key="1">
    <citation type="submission" date="2017-02" db="EMBL/GenBank/DDBJ databases">
        <authorList>
            <person name="Varghese N."/>
            <person name="Submissions S."/>
        </authorList>
    </citation>
    <scope>NUCLEOTIDE SEQUENCE [LARGE SCALE GENOMIC DNA]</scope>
    <source>
        <strain evidence="2">DSM 22385</strain>
    </source>
</reference>
<organism evidence="1 2">
    <name type="scientific">Daejeonella lutea</name>
    <dbReference type="NCBI Taxonomy" id="572036"/>
    <lineage>
        <taxon>Bacteria</taxon>
        <taxon>Pseudomonadati</taxon>
        <taxon>Bacteroidota</taxon>
        <taxon>Sphingobacteriia</taxon>
        <taxon>Sphingobacteriales</taxon>
        <taxon>Sphingobacteriaceae</taxon>
        <taxon>Daejeonella</taxon>
    </lineage>
</organism>
<accession>A0A1T5ANL0</accession>
<protein>
    <submittedName>
        <fullName evidence="1">Uncharacterized protein</fullName>
    </submittedName>
</protein>
<dbReference type="STRING" id="572036.SAMN05661099_0891"/>